<accession>A0A8S9R9C2</accession>
<proteinExistence type="predicted"/>
<feature type="region of interest" description="Disordered" evidence="1">
    <location>
        <begin position="60"/>
        <end position="98"/>
    </location>
</feature>
<evidence type="ECO:0000313" key="3">
    <source>
        <dbReference type="Proteomes" id="UP000712600"/>
    </source>
</evidence>
<sequence>MELRYAFMSMECPCRCAGDRGLGQPLVGEGLLGVKCSLGGCRIRELWSWMFSLIDGPPCKRNRRDPDPETGTREPKAGPRPGGRDPGPRGRDPEPGNRDLEAESWNDLFMGYFSSTVCPLFSGFICTRARCERICSLFGDDETLPLRWGFARVGRKFDEEARNACIKGDASAYTQVLVLLLWLYSALVQDPGILRGRILARLRTRRMSRFSKTRRPKLRILMLDSTGLACSSRASVASCVVPGLYLDFWQRGRSAWDLPVYLFDSKSSSSGRLSLIARILESNGTVVLLQNPEMLFGPEGRFWSPEAALDPKIAFKNRRLSEDPEVDGEPGVRSYLGPRGHFRTRRSIGNPEVPLDPEVGFRTLRSFWDPEVDWEPRGRLGTRRFLQTMRSLLGRGVINNLEVYLFQGPYSAILGEATIGTCWDFAFYRSETGHYLVPVLHAAFCRKPLSDLGVLIMESETQVPGFFCFPRLEKQEFMYRSLHAYTGVIGSFDKHTQKATIRLRGAGYGFGNPSARLFLLSTSGEAGIYVSLPTRGSTYAICKLPELTRRVLPGNKSSIFQNHLLPIVCPLSFDFMGEAWTMLEPGGESFCQMEARGLDEYFQVLDLFEGDLVGFGTLILYFSGRQDLLSGPVTHVGRYVPWTYFLVDWPILDSITGNFRFLQLLEGGISGFVAGKTGSKVVGACFFVEPLDFTPCKVGSRRPGTWIRDLGSRTWDLGPGGDREPVFPALGRDPFAEQLRWNLMSTKRRSIHPAIIFPGAILMTPPIFEIRPSYASVASRACYPLILMLVETAPGAGSRQEPETVEEGFQVARALDLMRVSRFLPHGGWG</sequence>
<gene>
    <name evidence="2" type="ORF">F2Q69_00012555</name>
</gene>
<protein>
    <submittedName>
        <fullName evidence="2">Uncharacterized protein</fullName>
    </submittedName>
</protein>
<evidence type="ECO:0000313" key="2">
    <source>
        <dbReference type="EMBL" id="KAF3560218.1"/>
    </source>
</evidence>
<reference evidence="2" key="1">
    <citation type="submission" date="2019-12" db="EMBL/GenBank/DDBJ databases">
        <title>Genome sequencing and annotation of Brassica cretica.</title>
        <authorList>
            <person name="Studholme D.J."/>
            <person name="Sarris P."/>
        </authorList>
    </citation>
    <scope>NUCLEOTIDE SEQUENCE</scope>
    <source>
        <strain evidence="2">PFS-109/04</strain>
        <tissue evidence="2">Leaf</tissue>
    </source>
</reference>
<dbReference type="EMBL" id="QGKX02000996">
    <property type="protein sequence ID" value="KAF3560218.1"/>
    <property type="molecule type" value="Genomic_DNA"/>
</dbReference>
<evidence type="ECO:0000256" key="1">
    <source>
        <dbReference type="SAM" id="MobiDB-lite"/>
    </source>
</evidence>
<comment type="caution">
    <text evidence="2">The sequence shown here is derived from an EMBL/GenBank/DDBJ whole genome shotgun (WGS) entry which is preliminary data.</text>
</comment>
<name>A0A8S9R9C2_BRACR</name>
<dbReference type="Proteomes" id="UP000712600">
    <property type="component" value="Unassembled WGS sequence"/>
</dbReference>
<dbReference type="AlphaFoldDB" id="A0A8S9R9C2"/>
<feature type="compositionally biased region" description="Basic and acidic residues" evidence="1">
    <location>
        <begin position="64"/>
        <end position="98"/>
    </location>
</feature>
<organism evidence="2 3">
    <name type="scientific">Brassica cretica</name>
    <name type="common">Mustard</name>
    <dbReference type="NCBI Taxonomy" id="69181"/>
    <lineage>
        <taxon>Eukaryota</taxon>
        <taxon>Viridiplantae</taxon>
        <taxon>Streptophyta</taxon>
        <taxon>Embryophyta</taxon>
        <taxon>Tracheophyta</taxon>
        <taxon>Spermatophyta</taxon>
        <taxon>Magnoliopsida</taxon>
        <taxon>eudicotyledons</taxon>
        <taxon>Gunneridae</taxon>
        <taxon>Pentapetalae</taxon>
        <taxon>rosids</taxon>
        <taxon>malvids</taxon>
        <taxon>Brassicales</taxon>
        <taxon>Brassicaceae</taxon>
        <taxon>Brassiceae</taxon>
        <taxon>Brassica</taxon>
    </lineage>
</organism>